<keyword evidence="3" id="KW-1185">Reference proteome</keyword>
<dbReference type="EMBL" id="LR899948">
    <property type="protein sequence ID" value="CAD7243431.1"/>
    <property type="molecule type" value="Genomic_DNA"/>
</dbReference>
<dbReference type="Proteomes" id="UP000677054">
    <property type="component" value="Unassembled WGS sequence"/>
</dbReference>
<evidence type="ECO:0000256" key="1">
    <source>
        <dbReference type="SAM" id="MobiDB-lite"/>
    </source>
</evidence>
<accession>A0A7R9A290</accession>
<sequence length="90" mass="10195">MRFEKNKADCHFIYEGRDVNVKGVVNEDLGNLDPLSVTFSFNVPPENRKKDTNVEEEGNEDSTSDHQGARCSKYTKAKLINNGNSQIFQD</sequence>
<gene>
    <name evidence="2" type="ORF">DSTB1V02_LOCUS3355</name>
</gene>
<feature type="region of interest" description="Disordered" evidence="1">
    <location>
        <begin position="41"/>
        <end position="70"/>
    </location>
</feature>
<organism evidence="2">
    <name type="scientific">Darwinula stevensoni</name>
    <dbReference type="NCBI Taxonomy" id="69355"/>
    <lineage>
        <taxon>Eukaryota</taxon>
        <taxon>Metazoa</taxon>
        <taxon>Ecdysozoa</taxon>
        <taxon>Arthropoda</taxon>
        <taxon>Crustacea</taxon>
        <taxon>Oligostraca</taxon>
        <taxon>Ostracoda</taxon>
        <taxon>Podocopa</taxon>
        <taxon>Podocopida</taxon>
        <taxon>Darwinulocopina</taxon>
        <taxon>Darwinuloidea</taxon>
        <taxon>Darwinulidae</taxon>
        <taxon>Darwinula</taxon>
    </lineage>
</organism>
<dbReference type="AlphaFoldDB" id="A0A7R9A290"/>
<evidence type="ECO:0000313" key="2">
    <source>
        <dbReference type="EMBL" id="CAD7243431.1"/>
    </source>
</evidence>
<proteinExistence type="predicted"/>
<reference evidence="2" key="1">
    <citation type="submission" date="2020-11" db="EMBL/GenBank/DDBJ databases">
        <authorList>
            <person name="Tran Van P."/>
        </authorList>
    </citation>
    <scope>NUCLEOTIDE SEQUENCE</scope>
</reference>
<dbReference type="EMBL" id="CAJPEV010000431">
    <property type="protein sequence ID" value="CAG0885204.1"/>
    <property type="molecule type" value="Genomic_DNA"/>
</dbReference>
<name>A0A7R9A290_9CRUS</name>
<evidence type="ECO:0000313" key="3">
    <source>
        <dbReference type="Proteomes" id="UP000677054"/>
    </source>
</evidence>
<protein>
    <submittedName>
        <fullName evidence="2">Uncharacterized protein</fullName>
    </submittedName>
</protein>